<reference evidence="12" key="2">
    <citation type="submission" date="2015-01" db="EMBL/GenBank/DDBJ databases">
        <title>Evolutionary Origins and Diversification of the Mycorrhizal Mutualists.</title>
        <authorList>
            <consortium name="DOE Joint Genome Institute"/>
            <consortium name="Mycorrhizal Genomics Consortium"/>
            <person name="Kohler A."/>
            <person name="Kuo A."/>
            <person name="Nagy L.G."/>
            <person name="Floudas D."/>
            <person name="Copeland A."/>
            <person name="Barry K.W."/>
            <person name="Cichocki N."/>
            <person name="Veneault-Fourrey C."/>
            <person name="LaButti K."/>
            <person name="Lindquist E.A."/>
            <person name="Lipzen A."/>
            <person name="Lundell T."/>
            <person name="Morin E."/>
            <person name="Murat C."/>
            <person name="Riley R."/>
            <person name="Ohm R."/>
            <person name="Sun H."/>
            <person name="Tunlid A."/>
            <person name="Henrissat B."/>
            <person name="Grigoriev I.V."/>
            <person name="Hibbett D.S."/>
            <person name="Martin F."/>
        </authorList>
    </citation>
    <scope>NUCLEOTIDE SEQUENCE [LARGE SCALE GENOMIC DNA]</scope>
    <source>
        <strain evidence="12">LaAM-08-1</strain>
    </source>
</reference>
<feature type="region of interest" description="Disordered" evidence="8">
    <location>
        <begin position="1486"/>
        <end position="1599"/>
    </location>
</feature>
<feature type="compositionally biased region" description="Polar residues" evidence="8">
    <location>
        <begin position="24"/>
        <end position="42"/>
    </location>
</feature>
<dbReference type="HOGENOM" id="CLU_001760_0_0_1"/>
<dbReference type="GO" id="GO:0005789">
    <property type="term" value="C:endoplasmic reticulum membrane"/>
    <property type="evidence" value="ECO:0007669"/>
    <property type="project" value="UniProtKB-SubCell"/>
</dbReference>
<dbReference type="GO" id="GO:0070971">
    <property type="term" value="C:endoplasmic reticulum exit site"/>
    <property type="evidence" value="ECO:0007669"/>
    <property type="project" value="TreeGrafter"/>
</dbReference>
<reference evidence="11 12" key="1">
    <citation type="submission" date="2014-04" db="EMBL/GenBank/DDBJ databases">
        <authorList>
            <consortium name="DOE Joint Genome Institute"/>
            <person name="Kuo A."/>
            <person name="Kohler A."/>
            <person name="Nagy L.G."/>
            <person name="Floudas D."/>
            <person name="Copeland A."/>
            <person name="Barry K.W."/>
            <person name="Cichocki N."/>
            <person name="Veneault-Fourrey C."/>
            <person name="LaButti K."/>
            <person name="Lindquist E.A."/>
            <person name="Lipzen A."/>
            <person name="Lundell T."/>
            <person name="Morin E."/>
            <person name="Murat C."/>
            <person name="Sun H."/>
            <person name="Tunlid A."/>
            <person name="Henrissat B."/>
            <person name="Grigoriev I.V."/>
            <person name="Hibbett D.S."/>
            <person name="Martin F."/>
            <person name="Nordberg H.P."/>
            <person name="Cantor M.N."/>
            <person name="Hua S.X."/>
        </authorList>
    </citation>
    <scope>NUCLEOTIDE SEQUENCE [LARGE SCALE GENOMIC DNA]</scope>
    <source>
        <strain evidence="11 12">LaAM-08-1</strain>
    </source>
</reference>
<evidence type="ECO:0000256" key="1">
    <source>
        <dbReference type="ARBA" id="ARBA00004397"/>
    </source>
</evidence>
<dbReference type="GO" id="GO:0007030">
    <property type="term" value="P:Golgi organization"/>
    <property type="evidence" value="ECO:0007669"/>
    <property type="project" value="TreeGrafter"/>
</dbReference>
<feature type="region of interest" description="Disordered" evidence="8">
    <location>
        <begin position="503"/>
        <end position="577"/>
    </location>
</feature>
<dbReference type="Proteomes" id="UP000054477">
    <property type="component" value="Unassembled WGS sequence"/>
</dbReference>
<keyword evidence="7" id="KW-0072">Autophagy</keyword>
<accession>A0A0C9YDW7</accession>
<dbReference type="GO" id="GO:0006914">
    <property type="term" value="P:autophagy"/>
    <property type="evidence" value="ECO:0007669"/>
    <property type="project" value="UniProtKB-KW"/>
</dbReference>
<feature type="region of interest" description="Disordered" evidence="8">
    <location>
        <begin position="207"/>
        <end position="233"/>
    </location>
</feature>
<gene>
    <name evidence="11" type="ORF">K443DRAFT_672141</name>
</gene>
<evidence type="ECO:0000313" key="12">
    <source>
        <dbReference type="Proteomes" id="UP000054477"/>
    </source>
</evidence>
<dbReference type="GO" id="GO:0016192">
    <property type="term" value="P:vesicle-mediated transport"/>
    <property type="evidence" value="ECO:0007669"/>
    <property type="project" value="UniProtKB-KW"/>
</dbReference>
<keyword evidence="4 7" id="KW-0256">Endoplasmic reticulum</keyword>
<feature type="domain" description="Sec16 central conserved" evidence="10">
    <location>
        <begin position="649"/>
        <end position="782"/>
    </location>
</feature>
<evidence type="ECO:0000256" key="4">
    <source>
        <dbReference type="ARBA" id="ARBA00022824"/>
    </source>
</evidence>
<feature type="compositionally biased region" description="Low complexity" evidence="8">
    <location>
        <begin position="1420"/>
        <end position="1431"/>
    </location>
</feature>
<dbReference type="OrthoDB" id="8918678at2759"/>
<feature type="compositionally biased region" description="Polar residues" evidence="8">
    <location>
        <begin position="114"/>
        <end position="134"/>
    </location>
</feature>
<comment type="similarity">
    <text evidence="2 7">Belongs to the SEC16 family.</text>
</comment>
<sequence length="1599" mass="171314">MNGVEAAASLFAPEEPTSDPFASLGTNHSTDPFSPNGPSDFLQTISTKTDHLDGHSISLTEALPSQPHEHPQGFYSYPSQPGASRQWDEFGKRGFGSTQETELGNVSRAPPEVSHNSYAPASLQQYSQPSYNVSLPSNQYQPQLTLPLSSAFPSYGSYPTRQHVSQVNATAAPPPAASLEQPPLQLLPSLNGGHLTTDPYSVGSYVSHGRSTELPRPMPSLAPPPPPPISSSINRPKVSNAYDPPFPPVSLNRRNGRATVNQKTAGAYNVYHTSNQESESQIRTPSTYTEEYGASRILPSVQNAIRTETIPVYNHNCVAEAQAPPWDLVNQAGSETGSTLAPGNDQYGYGKFDQTRKAALSHKPDTYSSGENGYSTGYHHSIPTQSAAVPLGPHRGETLPVGSVYEATLERASLHLPQEQSTRSYSINSDNSAFDDDPEVPTQYPYELHHDLPDAHIPSPVDDQRMGLPSRPFFPDEAYSKGPITSQVTHDSYMHHSEVVGYSSFSSSSRNNDNTVDPYSPNAFQPPMAFTEPSSAPSLHDAHVSKSLLSSEGPSGLKSSSPSNSALNPLEDPYAPTNFQVNRESEYGLSTDPNYTSPTQDNLRKPMLTTTYDHHLPQEVAVAPPYTPYAPSPSLIGSNDPLARTTANIPIVSFGFGGRLVTCFHGADSLSTGFDIALSARNSTSVKIHGLKKLIPESVLDSPGGLYPGPLLSDPGTPTTSIVRTGMSTQTKTKKSRVIKYLDGRGNEIHQGIGYLTGMEKRKAEGKLVLVKLLKVMVEHDGKLLGTAQGDAAIRSALVPRLEGTVQGASLDVNGIPSQGYSSLMPDAHRVIPESSSQSNGPISTSNEIISPTQKFSAINRIEDFLLRGERHQAYQYALEEKLWPHAMIIASSIDKESWKGVVNHFLRDELGGSRNIDGLPFINSRENLRVVYSLFSGQGAAAVQELTSTSVSHRSGNRLQPSAASLLAPNVSSTSATSSPESLTKWTETVSMILSNPMTIENSGALTALGDLLFSNQWTEAAHVCYLLSPQTSPIGGIGSPSTRITLLGGKNPLTYPNFTKDADPFILSEILEFALSLVPVTKGQESFHGLPHLQAYRFIQALSLAEMGDMQLANRYCEAITTSLVRGSPYYTTPFLEQLRGLSERIMGVSHAGKSASWIGGKLSKPSLDTIGGWLEGRFTKLVTGEGDASSTSEQETTKAESRSFSGPFAHYSTISSTTPSARSSPQPSLVDVNVLPPHRTASAMAAASPYIHPPVDRASSAMDYMRQKPSLGQHAPAANGLHSTPSGPGFKTHPPNNWPASIPDLPTPKSPIGSGENETPVEESSWWGSGSTARTPTATTFMQVDSSTARVSPDGFISLMDSQSLAVGPSPPINSEGQRTQKVPDEDDDLGLGNWKRATGYNDRPTPASASPKVEEQTQTSTSSEPTSGKNQPTSVPSNAPATNGSWLSRWWKGSESSPGPIKASLGEQSAFYYDKEQKRWVNRKASGDETPKPSLPPPPPSRAQTASPGMGGNRHPISGPPTRAASAIDLSASLPSKAMRARSNLAPPAESAPSTPTGTRPPLSGPPIGRPKSQASKRNIRNRYVDVFQQENGGS</sequence>
<dbReference type="GO" id="GO:0012507">
    <property type="term" value="C:ER to Golgi transport vesicle membrane"/>
    <property type="evidence" value="ECO:0007669"/>
    <property type="project" value="TreeGrafter"/>
</dbReference>
<feature type="region of interest" description="Disordered" evidence="8">
    <location>
        <begin position="1274"/>
        <end position="1337"/>
    </location>
</feature>
<evidence type="ECO:0000313" key="11">
    <source>
        <dbReference type="EMBL" id="KIK08612.1"/>
    </source>
</evidence>
<proteinExistence type="inferred from homology"/>
<evidence type="ECO:0000256" key="2">
    <source>
        <dbReference type="ARBA" id="ARBA00005927"/>
    </source>
</evidence>
<feature type="compositionally biased region" description="Polar residues" evidence="8">
    <location>
        <begin position="418"/>
        <end position="432"/>
    </location>
</feature>
<dbReference type="GO" id="GO:0070973">
    <property type="term" value="P:protein localization to endoplasmic reticulum exit site"/>
    <property type="evidence" value="ECO:0007669"/>
    <property type="project" value="TreeGrafter"/>
</dbReference>
<feature type="compositionally biased region" description="Polar residues" evidence="8">
    <location>
        <begin position="1215"/>
        <end position="1230"/>
    </location>
</feature>
<feature type="compositionally biased region" description="Basic and acidic residues" evidence="8">
    <location>
        <begin position="1486"/>
        <end position="1495"/>
    </location>
</feature>
<evidence type="ECO:0000256" key="3">
    <source>
        <dbReference type="ARBA" id="ARBA00022448"/>
    </source>
</evidence>
<evidence type="ECO:0000256" key="6">
    <source>
        <dbReference type="ARBA" id="ARBA00024687"/>
    </source>
</evidence>
<dbReference type="PANTHER" id="PTHR13402:SF6">
    <property type="entry name" value="SECRETORY 16, ISOFORM I"/>
    <property type="match status" value="1"/>
</dbReference>
<keyword evidence="7" id="KW-0653">Protein transport</keyword>
<feature type="region of interest" description="Disordered" evidence="8">
    <location>
        <begin position="1"/>
        <end position="42"/>
    </location>
</feature>
<feature type="compositionally biased region" description="Low complexity" evidence="8">
    <location>
        <begin position="545"/>
        <end position="571"/>
    </location>
</feature>
<dbReference type="STRING" id="1095629.A0A0C9YDW7"/>
<feature type="region of interest" description="Disordered" evidence="8">
    <location>
        <begin position="415"/>
        <end position="434"/>
    </location>
</feature>
<dbReference type="GO" id="GO:0015031">
    <property type="term" value="P:protein transport"/>
    <property type="evidence" value="ECO:0007669"/>
    <property type="project" value="UniProtKB-KW"/>
</dbReference>
<evidence type="ECO:0000259" key="9">
    <source>
        <dbReference type="Pfam" id="PF12931"/>
    </source>
</evidence>
<feature type="domain" description="Sec16 Sec23-binding" evidence="9">
    <location>
        <begin position="862"/>
        <end position="1188"/>
    </location>
</feature>
<name>A0A0C9YDW7_9AGAR</name>
<evidence type="ECO:0000256" key="8">
    <source>
        <dbReference type="SAM" id="MobiDB-lite"/>
    </source>
</evidence>
<keyword evidence="3 7" id="KW-0813">Transport</keyword>
<comment type="function">
    <text evidence="6 7">Involved in the initiation of assembly of the COPII coat required for the formation of transport vesicles from the endoplasmic reticulum (ER) and the selection of cargo molecules. Also involved in autophagy.</text>
</comment>
<dbReference type="EMBL" id="KN838541">
    <property type="protein sequence ID" value="KIK08612.1"/>
    <property type="molecule type" value="Genomic_DNA"/>
</dbReference>
<evidence type="ECO:0000256" key="7">
    <source>
        <dbReference type="RuleBase" id="RU364101"/>
    </source>
</evidence>
<feature type="compositionally biased region" description="Pro residues" evidence="8">
    <location>
        <begin position="216"/>
        <end position="229"/>
    </location>
</feature>
<feature type="compositionally biased region" description="Low complexity" evidence="8">
    <location>
        <begin position="1550"/>
        <end position="1561"/>
    </location>
</feature>
<protein>
    <recommendedName>
        <fullName evidence="7">Protein transport protein sec16</fullName>
    </recommendedName>
</protein>
<dbReference type="Gene3D" id="1.25.40.1030">
    <property type="match status" value="1"/>
</dbReference>
<feature type="region of interest" description="Disordered" evidence="8">
    <location>
        <begin position="1187"/>
        <end position="1236"/>
    </location>
</feature>
<feature type="region of interest" description="Disordered" evidence="8">
    <location>
        <begin position="1365"/>
        <end position="1467"/>
    </location>
</feature>
<evidence type="ECO:0000256" key="5">
    <source>
        <dbReference type="ARBA" id="ARBA00022892"/>
    </source>
</evidence>
<comment type="subcellular location">
    <subcellularLocation>
        <location evidence="1">Endoplasmic reticulum membrane</location>
        <topology evidence="1">Peripheral membrane protein</topology>
        <orientation evidence="1">Cytoplasmic side</orientation>
    </subcellularLocation>
</comment>
<keyword evidence="12" id="KW-1185">Reference proteome</keyword>
<keyword evidence="5 7" id="KW-0931">ER-Golgi transport</keyword>
<dbReference type="Pfam" id="PF12931">
    <property type="entry name" value="TPR_Sec16"/>
    <property type="match status" value="1"/>
</dbReference>
<keyword evidence="7" id="KW-0472">Membrane</keyword>
<feature type="region of interest" description="Disordered" evidence="8">
    <location>
        <begin position="61"/>
        <end position="134"/>
    </location>
</feature>
<dbReference type="PANTHER" id="PTHR13402">
    <property type="entry name" value="RGPR-RELATED"/>
    <property type="match status" value="1"/>
</dbReference>
<dbReference type="InterPro" id="IPR024298">
    <property type="entry name" value="Sec16_Sec23-bd"/>
</dbReference>
<dbReference type="CDD" id="cd09233">
    <property type="entry name" value="ACE1-Sec16-like"/>
    <property type="match status" value="1"/>
</dbReference>
<organism evidence="11 12">
    <name type="scientific">Laccaria amethystina LaAM-08-1</name>
    <dbReference type="NCBI Taxonomy" id="1095629"/>
    <lineage>
        <taxon>Eukaryota</taxon>
        <taxon>Fungi</taxon>
        <taxon>Dikarya</taxon>
        <taxon>Basidiomycota</taxon>
        <taxon>Agaricomycotina</taxon>
        <taxon>Agaricomycetes</taxon>
        <taxon>Agaricomycetidae</taxon>
        <taxon>Agaricales</taxon>
        <taxon>Agaricineae</taxon>
        <taxon>Hydnangiaceae</taxon>
        <taxon>Laccaria</taxon>
    </lineage>
</organism>
<dbReference type="Pfam" id="PF12932">
    <property type="entry name" value="Sec16"/>
    <property type="match status" value="1"/>
</dbReference>
<feature type="compositionally biased region" description="Polar residues" evidence="8">
    <location>
        <begin position="1432"/>
        <end position="1450"/>
    </location>
</feature>
<evidence type="ECO:0000259" key="10">
    <source>
        <dbReference type="Pfam" id="PF12932"/>
    </source>
</evidence>
<dbReference type="InterPro" id="IPR024340">
    <property type="entry name" value="Sec16_CCD"/>
</dbReference>